<keyword evidence="2" id="KW-0812">Transmembrane</keyword>
<evidence type="ECO:0000256" key="1">
    <source>
        <dbReference type="SAM" id="MobiDB-lite"/>
    </source>
</evidence>
<organism evidence="3 4">
    <name type="scientific">Ruminococcus albus 8</name>
    <dbReference type="NCBI Taxonomy" id="246199"/>
    <lineage>
        <taxon>Bacteria</taxon>
        <taxon>Bacillati</taxon>
        <taxon>Bacillota</taxon>
        <taxon>Clostridia</taxon>
        <taxon>Eubacteriales</taxon>
        <taxon>Oscillospiraceae</taxon>
        <taxon>Ruminococcus</taxon>
    </lineage>
</organism>
<comment type="caution">
    <text evidence="3">The sequence shown here is derived from an EMBL/GenBank/DDBJ whole genome shotgun (WGS) entry which is preliminary data.</text>
</comment>
<sequence>MRICAICGAQIEDGMKFCGGCGAVVADAADAAQAAVGGMDPQAGAYQNNGANYGQTQQYNNFQQAAAAVPKKPNPLIEKIKKNPKMALIPLAALVAIIVAIIIIVNVTKYQKVDAKELFEFKFEGLNSYGTVTGDLNAYSNDVYKESDKALAIKSNLKGSSKEMKELLDDLDVTDEKEVSPFLSVDPKVLEKTWTKAKDTSDIISMRKALLKTNPNDKYLIKAKFDKDKNLKNGDKVKVTIEYDEDYLKDNKIKLTNTEFTLEVKNLEEGIDFDPFDEKYFTVEFSGLDGEGSVSIDSTADTPDDLYYNYDYTSSLSNGDKITVTCEIYDLKPAGDAFYFESDGKCYVIKSKDVLKKDIEVTGLTELKEIDVFENIKFVYDRGTPFLKVKDIDNDNMDKLVVDNVNFYLENNDSLKAGDKFKVKAYSYSLKSEGYKIKGEMDEDGYVVKEFTVEDTMPAYVTADTAKAAYESADLKDLISDEETEIKTRLQGNSASWLSYATNVNYKGKVEKVDSMVLKDVYVAFTSKNNYNNVSDYVNRVYGLYEIKVKTDDEEESTGSLFAVIYLENVLTADGKFYQSSSWDDVRYALYGTMNDFNKEVVGKEGYTVTKSGSSGSSAPEEPKPEETTTTTTTAKEEESKAEESTTTAKEEDKKDEEKKDEDSKEETTTAAKEEEKPAEETEKAS</sequence>
<dbReference type="EMBL" id="ADKM02000066">
    <property type="protein sequence ID" value="EGC03475.1"/>
    <property type="molecule type" value="Genomic_DNA"/>
</dbReference>
<accession>E9SBF2</accession>
<keyword evidence="4" id="KW-1185">Reference proteome</keyword>
<feature type="compositionally biased region" description="Basic and acidic residues" evidence="1">
    <location>
        <begin position="635"/>
        <end position="686"/>
    </location>
</feature>
<feature type="compositionally biased region" description="Low complexity" evidence="1">
    <location>
        <begin position="610"/>
        <end position="620"/>
    </location>
</feature>
<dbReference type="AlphaFoldDB" id="E9SBF2"/>
<feature type="transmembrane region" description="Helical" evidence="2">
    <location>
        <begin position="87"/>
        <end position="107"/>
    </location>
</feature>
<dbReference type="STRING" id="246199.CUS_6625"/>
<evidence type="ECO:0000256" key="2">
    <source>
        <dbReference type="SAM" id="Phobius"/>
    </source>
</evidence>
<evidence type="ECO:0000313" key="3">
    <source>
        <dbReference type="EMBL" id="EGC03475.1"/>
    </source>
</evidence>
<dbReference type="RefSeq" id="WP_002848873.1">
    <property type="nucleotide sequence ID" value="NZ_ADKM02000066.1"/>
</dbReference>
<dbReference type="OrthoDB" id="2236865at2"/>
<dbReference type="eggNOG" id="COG4640">
    <property type="taxonomic scope" value="Bacteria"/>
</dbReference>
<keyword evidence="2" id="KW-1133">Transmembrane helix</keyword>
<name>E9SBF2_RUMAL</name>
<keyword evidence="2" id="KW-0472">Membrane</keyword>
<proteinExistence type="predicted"/>
<reference evidence="3 4" key="1">
    <citation type="submission" date="2011-02" db="EMBL/GenBank/DDBJ databases">
        <authorList>
            <person name="Nelson K.E."/>
            <person name="Sutton G."/>
            <person name="Torralba M."/>
            <person name="Durkin S."/>
            <person name="Harkins D."/>
            <person name="Montgomery R."/>
            <person name="Ziemer C."/>
            <person name="Klaassens E."/>
            <person name="Ocuiv P."/>
            <person name="Morrison M."/>
        </authorList>
    </citation>
    <scope>NUCLEOTIDE SEQUENCE [LARGE SCALE GENOMIC DNA]</scope>
    <source>
        <strain evidence="3 4">8</strain>
    </source>
</reference>
<protein>
    <recommendedName>
        <fullName evidence="5">Zinc-ribbon domain-containing protein</fullName>
    </recommendedName>
</protein>
<evidence type="ECO:0008006" key="5">
    <source>
        <dbReference type="Google" id="ProtNLM"/>
    </source>
</evidence>
<gene>
    <name evidence="3" type="ORF">CUS_6625</name>
</gene>
<evidence type="ECO:0000313" key="4">
    <source>
        <dbReference type="Proteomes" id="UP000004259"/>
    </source>
</evidence>
<feature type="region of interest" description="Disordered" evidence="1">
    <location>
        <begin position="608"/>
        <end position="686"/>
    </location>
</feature>
<dbReference type="Proteomes" id="UP000004259">
    <property type="component" value="Unassembled WGS sequence"/>
</dbReference>